<dbReference type="InterPro" id="IPR036388">
    <property type="entry name" value="WH-like_DNA-bd_sf"/>
</dbReference>
<dbReference type="PANTHER" id="PTHR35807">
    <property type="entry name" value="TRANSCRIPTIONAL REGULATOR REDD-RELATED"/>
    <property type="match status" value="1"/>
</dbReference>
<gene>
    <name evidence="4" type="ORF">Rhe02_37700</name>
</gene>
<evidence type="ECO:0000256" key="2">
    <source>
        <dbReference type="SAM" id="Phobius"/>
    </source>
</evidence>
<accession>A0A8J3Q7S2</accession>
<dbReference type="Gene3D" id="1.25.40.10">
    <property type="entry name" value="Tetratricopeptide repeat domain"/>
    <property type="match status" value="1"/>
</dbReference>
<dbReference type="Gene3D" id="1.10.10.10">
    <property type="entry name" value="Winged helix-like DNA-binding domain superfamily/Winged helix DNA-binding domain"/>
    <property type="match status" value="1"/>
</dbReference>
<dbReference type="Gene3D" id="3.10.350.10">
    <property type="entry name" value="LysM domain"/>
    <property type="match status" value="1"/>
</dbReference>
<protein>
    <recommendedName>
        <fullName evidence="3">LysM domain-containing protein</fullName>
    </recommendedName>
</protein>
<dbReference type="InterPro" id="IPR036779">
    <property type="entry name" value="LysM_dom_sf"/>
</dbReference>
<evidence type="ECO:0000313" key="5">
    <source>
        <dbReference type="Proteomes" id="UP000612899"/>
    </source>
</evidence>
<dbReference type="Pfam" id="PF03704">
    <property type="entry name" value="BTAD"/>
    <property type="match status" value="1"/>
</dbReference>
<feature type="compositionally biased region" description="Low complexity" evidence="1">
    <location>
        <begin position="335"/>
        <end position="356"/>
    </location>
</feature>
<dbReference type="SMART" id="SM01043">
    <property type="entry name" value="BTAD"/>
    <property type="match status" value="1"/>
</dbReference>
<dbReference type="AlphaFoldDB" id="A0A8J3Q7S2"/>
<dbReference type="InterPro" id="IPR051677">
    <property type="entry name" value="AfsR-DnrI-RedD_regulator"/>
</dbReference>
<keyword evidence="5" id="KW-1185">Reference proteome</keyword>
<name>A0A8J3Q7S2_9ACTN</name>
<dbReference type="SUPFAM" id="SSF48452">
    <property type="entry name" value="TPR-like"/>
    <property type="match status" value="1"/>
</dbReference>
<evidence type="ECO:0000256" key="1">
    <source>
        <dbReference type="SAM" id="MobiDB-lite"/>
    </source>
</evidence>
<proteinExistence type="predicted"/>
<evidence type="ECO:0000313" key="4">
    <source>
        <dbReference type="EMBL" id="GIH05703.1"/>
    </source>
</evidence>
<comment type="caution">
    <text evidence="4">The sequence shown here is derived from an EMBL/GenBank/DDBJ whole genome shotgun (WGS) entry which is preliminary data.</text>
</comment>
<feature type="transmembrane region" description="Helical" evidence="2">
    <location>
        <begin position="60"/>
        <end position="82"/>
    </location>
</feature>
<feature type="compositionally biased region" description="Low complexity" evidence="1">
    <location>
        <begin position="260"/>
        <end position="288"/>
    </location>
</feature>
<dbReference type="EMBL" id="BONY01000021">
    <property type="protein sequence ID" value="GIH05703.1"/>
    <property type="molecule type" value="Genomic_DNA"/>
</dbReference>
<keyword evidence="2" id="KW-1133">Transmembrane helix</keyword>
<dbReference type="PROSITE" id="PS51782">
    <property type="entry name" value="LYSM"/>
    <property type="match status" value="1"/>
</dbReference>
<dbReference type="CDD" id="cd00118">
    <property type="entry name" value="LysM"/>
    <property type="match status" value="1"/>
</dbReference>
<feature type="domain" description="LysM" evidence="3">
    <location>
        <begin position="191"/>
        <end position="250"/>
    </location>
</feature>
<organism evidence="4 5">
    <name type="scientific">Rhizocola hellebori</name>
    <dbReference type="NCBI Taxonomy" id="1392758"/>
    <lineage>
        <taxon>Bacteria</taxon>
        <taxon>Bacillati</taxon>
        <taxon>Actinomycetota</taxon>
        <taxon>Actinomycetes</taxon>
        <taxon>Micromonosporales</taxon>
        <taxon>Micromonosporaceae</taxon>
        <taxon>Rhizocola</taxon>
    </lineage>
</organism>
<reference evidence="4" key="1">
    <citation type="submission" date="2021-01" db="EMBL/GenBank/DDBJ databases">
        <title>Whole genome shotgun sequence of Rhizocola hellebori NBRC 109834.</title>
        <authorList>
            <person name="Komaki H."/>
            <person name="Tamura T."/>
        </authorList>
    </citation>
    <scope>NUCLEOTIDE SEQUENCE</scope>
    <source>
        <strain evidence="4">NBRC 109834</strain>
    </source>
</reference>
<dbReference type="InterPro" id="IPR018392">
    <property type="entry name" value="LysM"/>
</dbReference>
<dbReference type="Proteomes" id="UP000612899">
    <property type="component" value="Unassembled WGS sequence"/>
</dbReference>
<keyword evidence="2" id="KW-0812">Transmembrane</keyword>
<keyword evidence="2" id="KW-0472">Membrane</keyword>
<feature type="region of interest" description="Disordered" evidence="1">
    <location>
        <begin position="669"/>
        <end position="712"/>
    </location>
</feature>
<feature type="transmembrane region" description="Helical" evidence="2">
    <location>
        <begin position="103"/>
        <end position="126"/>
    </location>
</feature>
<dbReference type="InterPro" id="IPR011990">
    <property type="entry name" value="TPR-like_helical_dom_sf"/>
</dbReference>
<feature type="region of interest" description="Disordered" evidence="1">
    <location>
        <begin position="259"/>
        <end position="369"/>
    </location>
</feature>
<evidence type="ECO:0000259" key="3">
    <source>
        <dbReference type="PROSITE" id="PS51782"/>
    </source>
</evidence>
<dbReference type="InterPro" id="IPR005158">
    <property type="entry name" value="BTAD"/>
</dbReference>
<sequence>MVMAFRRAVAVVVNATTLVTLVIGAPIALLHFGANPLLGTAELARGPGGGLLSLRQLTPLVIILLWVLWLLVVVSLLAEGVARVRGIDLPRLPVLRPVQGMAAALIAGHTAGLLTPASAAMGAAAINQIDAHSGTNAVPAAAAVAVVGQHSVQAPATSPATAPARYDTRAATVQTPFTVGSVTLVVGDCGYTYRVVDNDSLWRIAKVCLGDPERWPEIWDLNQGRSWPQVSGNTRFRDPDLIFPGWVLTLPADAVPPPGAEAVAPPVTADPLAPASVPSPSLSTSASPTAPPPRNLSPSVSAPAGTAADGDDGMYVAPSVASNPPSAGAFQSGFATPSESPAPAATSAASPAPIASGSEQAPARSGPSDGINLPGGWIPVGLGAGLVAAVAMVWRHRRHCYRPTPVTAPRLADPDLVPPLAAVTRIRQTLRRSAPESLTPATAVAPTVRDYHAAETRPALPPIGPSGADLAGAGTLPLSAGLGLQGPAALDAARGLLVATLTSGSHDDPDAEGRAIIPAATLATLLGVSALEFGSISRLTVTDTVADAITDLEEEVIRRARLTADAQTATVHALRDNDIHAEPLPQVLLISEVPDPAWINRLTTAVGLGYSVDIGAAFIGPWPPGTTLHVAEDGTTGDSDEDPRLAVLDVATTLDMLGLLRESCGDHESVGSRNAAAVGPPSNPPAPVAEAKVHSADGDAPAPTPPSGASSPVTVRVLGCPAIIGDNGQPVGGLRAKALELLVYLAVHRGGAALGDIMESLFPDATMRRASERLSTVVANLRGVIRRAATASTGDPDTAKVRLEPVVNTGGHYHLDPRIVVVDWWAVTDHYATVARAADDLQRLAHLTAALDASGGPLADGTDYDWIDTDREVVRRHQIKLHTHAAALHAEHDPHRAWHLLEQACELDPLSEELACQAMRAAAGCGDTDAVRHRLKTLRDALDKAGIELAGDTAAFAKDLLRQRQRPPWPEQDPRHPGMPS</sequence>